<gene>
    <name evidence="1" type="ORF">NLI96_g4221</name>
</gene>
<dbReference type="AlphaFoldDB" id="A0AAD5V6Y6"/>
<comment type="caution">
    <text evidence="1">The sequence shown here is derived from an EMBL/GenBank/DDBJ whole genome shotgun (WGS) entry which is preliminary data.</text>
</comment>
<protein>
    <submittedName>
        <fullName evidence="1">Uncharacterized protein</fullName>
    </submittedName>
</protein>
<proteinExistence type="predicted"/>
<organism evidence="1 2">
    <name type="scientific">Meripilus lineatus</name>
    <dbReference type="NCBI Taxonomy" id="2056292"/>
    <lineage>
        <taxon>Eukaryota</taxon>
        <taxon>Fungi</taxon>
        <taxon>Dikarya</taxon>
        <taxon>Basidiomycota</taxon>
        <taxon>Agaricomycotina</taxon>
        <taxon>Agaricomycetes</taxon>
        <taxon>Polyporales</taxon>
        <taxon>Meripilaceae</taxon>
        <taxon>Meripilus</taxon>
    </lineage>
</organism>
<keyword evidence="2" id="KW-1185">Reference proteome</keyword>
<name>A0AAD5V6Y6_9APHY</name>
<sequence length="330" mass="37867">MSSGSSFSITNRVPFDVWYYLLTTQGLQTLLSARAVCRFLLMIGNTIVNNRYDRSLARYFPKPREFREVLDTTHGGIIGDFALSIVDIDSSLHPSSLDICASPSFEYHLMIYLLTTADFSIHKVHGRMTGMHSIQGFQKHIVLTKGDLVVNIFVSSFEVSYGPAVRQWNTLLYMFLTGSHFIHAYPNALFTRTGIIADHTPAWIASLSMSQHYVDDGYTLVSLKSRHHLYRTLWRKIREIPLDQKRWFGDHKCLVVSLDGQGGNKLRFGVGWPAWLDSEGPISPVARFIFPGWRDESRVIRRWIREEVQLKYRTEDDPHPILSLFPVSDL</sequence>
<dbReference type="Proteomes" id="UP001212997">
    <property type="component" value="Unassembled WGS sequence"/>
</dbReference>
<evidence type="ECO:0000313" key="2">
    <source>
        <dbReference type="Proteomes" id="UP001212997"/>
    </source>
</evidence>
<reference evidence="1" key="1">
    <citation type="submission" date="2022-07" db="EMBL/GenBank/DDBJ databases">
        <title>Genome Sequence of Physisporinus lineatus.</title>
        <authorList>
            <person name="Buettner E."/>
        </authorList>
    </citation>
    <scope>NUCLEOTIDE SEQUENCE</scope>
    <source>
        <strain evidence="1">VT162</strain>
    </source>
</reference>
<accession>A0AAD5V6Y6</accession>
<evidence type="ECO:0000313" key="1">
    <source>
        <dbReference type="EMBL" id="KAJ3486467.1"/>
    </source>
</evidence>
<dbReference type="EMBL" id="JANAWD010000120">
    <property type="protein sequence ID" value="KAJ3486467.1"/>
    <property type="molecule type" value="Genomic_DNA"/>
</dbReference>